<evidence type="ECO:0000313" key="2">
    <source>
        <dbReference type="EMBL" id="CBX27143.1"/>
    </source>
</evidence>
<dbReference type="AlphaFoldDB" id="E1Y999"/>
<name>E1Y999_9BACT</name>
<evidence type="ECO:0000256" key="1">
    <source>
        <dbReference type="SAM" id="MobiDB-lite"/>
    </source>
</evidence>
<reference evidence="2" key="1">
    <citation type="journal article" date="2011" name="Environ. Microbiol.">
        <title>Genomic insights into the metabolic potential of the polycyclic aromatic hydrocarbon degrading sulfate-reducing Deltaproteobacterium N47.</title>
        <authorList>
            <person name="Bergmann F."/>
            <person name="Selesi D."/>
            <person name="Weinmaier T."/>
            <person name="Tischler P."/>
            <person name="Rattei T."/>
            <person name="Meckenstock R.U."/>
        </authorList>
    </citation>
    <scope>NUCLEOTIDE SEQUENCE</scope>
</reference>
<sequence>MDDYIDDSFDDGVPFEDNTDGDIGNEFFLNEHMRDGSKDSHTIGIGWEDIAMFGTLSEQIAEDEKERLSIEKDMTMDEDQEDIY</sequence>
<proteinExistence type="predicted"/>
<gene>
    <name evidence="2" type="ORF">N47_A11720</name>
</gene>
<feature type="region of interest" description="Disordered" evidence="1">
    <location>
        <begin position="1"/>
        <end position="20"/>
    </location>
</feature>
<organism evidence="2">
    <name type="scientific">uncultured Desulfobacterium sp</name>
    <dbReference type="NCBI Taxonomy" id="201089"/>
    <lineage>
        <taxon>Bacteria</taxon>
        <taxon>Pseudomonadati</taxon>
        <taxon>Thermodesulfobacteriota</taxon>
        <taxon>Desulfobacteria</taxon>
        <taxon>Desulfobacterales</taxon>
        <taxon>Desulfobacteriaceae</taxon>
        <taxon>Desulfobacterium</taxon>
        <taxon>environmental samples</taxon>
    </lineage>
</organism>
<dbReference type="EMBL" id="FR695864">
    <property type="protein sequence ID" value="CBX27143.1"/>
    <property type="molecule type" value="Genomic_DNA"/>
</dbReference>
<protein>
    <submittedName>
        <fullName evidence="2">Uncharacterized protein</fullName>
    </submittedName>
</protein>
<accession>E1Y999</accession>